<keyword evidence="2" id="KW-1185">Reference proteome</keyword>
<dbReference type="Proteomes" id="UP001523550">
    <property type="component" value="Unassembled WGS sequence"/>
</dbReference>
<comment type="caution">
    <text evidence="1">The sequence shown here is derived from an EMBL/GenBank/DDBJ whole genome shotgun (WGS) entry which is preliminary data.</text>
</comment>
<name>A0ABT1G989_9GAMM</name>
<sequence>MLMVDSQSKWKAVCEANLAKARQDYAALADPEKYIQVDPKAISHHCPFHMRTKRAGGAKLDDWGRVEDGRWDLQRRKVLHTGILADQLAEHFIQGKPWAACAIWAHKRARLEEKGRIDGCRSEKQLLARYHRLDALYEQIRQEGRLQSAEERGAPVTDDLFVSIDREGGFLFGHGGSHRLAMAQLLDLSTIPVRVLMRHAHWQQVREALATGTGGAVRRVKDPKHPDLLDLKTA</sequence>
<proteinExistence type="predicted"/>
<dbReference type="RefSeq" id="WP_253448871.1">
    <property type="nucleotide sequence ID" value="NZ_JALJYF010000002.1"/>
</dbReference>
<protein>
    <recommendedName>
        <fullName evidence="3">ParB/Sulfiredoxin domain-containing protein</fullName>
    </recommendedName>
</protein>
<reference evidence="1 2" key="1">
    <citation type="submission" date="2022-03" db="EMBL/GenBank/DDBJ databases">
        <title>Genomic Encyclopedia of Type Strains, Phase III (KMG-III): the genomes of soil and plant-associated and newly described type strains.</title>
        <authorList>
            <person name="Whitman W."/>
        </authorList>
    </citation>
    <scope>NUCLEOTIDE SEQUENCE [LARGE SCALE GENOMIC DNA]</scope>
    <source>
        <strain evidence="1 2">BSker1</strain>
    </source>
</reference>
<evidence type="ECO:0000313" key="1">
    <source>
        <dbReference type="EMBL" id="MCP1727881.1"/>
    </source>
</evidence>
<organism evidence="1 2">
    <name type="scientific">Natronospira proteinivora</name>
    <dbReference type="NCBI Taxonomy" id="1807133"/>
    <lineage>
        <taxon>Bacteria</taxon>
        <taxon>Pseudomonadati</taxon>
        <taxon>Pseudomonadota</taxon>
        <taxon>Gammaproteobacteria</taxon>
        <taxon>Natronospirales</taxon>
        <taxon>Natronospiraceae</taxon>
        <taxon>Natronospira</taxon>
    </lineage>
</organism>
<accession>A0ABT1G989</accession>
<gene>
    <name evidence="1" type="ORF">J2T60_001881</name>
</gene>
<evidence type="ECO:0000313" key="2">
    <source>
        <dbReference type="Proteomes" id="UP001523550"/>
    </source>
</evidence>
<evidence type="ECO:0008006" key="3">
    <source>
        <dbReference type="Google" id="ProtNLM"/>
    </source>
</evidence>
<dbReference type="EMBL" id="JALJYF010000002">
    <property type="protein sequence ID" value="MCP1727881.1"/>
    <property type="molecule type" value="Genomic_DNA"/>
</dbReference>